<name>B0ME14_ANACD</name>
<protein>
    <submittedName>
        <fullName evidence="1">Uncharacterized protein</fullName>
    </submittedName>
</protein>
<reference evidence="1" key="1">
    <citation type="submission" date="2007-11" db="EMBL/GenBank/DDBJ databases">
        <authorList>
            <person name="Fulton L."/>
            <person name="Clifton S."/>
            <person name="Fulton B."/>
            <person name="Xu J."/>
            <person name="Minx P."/>
            <person name="Pepin K.H."/>
            <person name="Johnson M."/>
            <person name="Thiruvilangam P."/>
            <person name="Bhonagiri V."/>
            <person name="Nash W.E."/>
            <person name="Mardis E.R."/>
            <person name="Wilson R.K."/>
        </authorList>
    </citation>
    <scope>NUCLEOTIDE SEQUENCE [LARGE SCALE GENOMIC DNA]</scope>
    <source>
        <strain evidence="1">DSM 14662</strain>
    </source>
</reference>
<reference evidence="1" key="2">
    <citation type="submission" date="2013-11" db="EMBL/GenBank/DDBJ databases">
        <title>Draft genome sequence of Anaerostipes caccae (DSM 14662).</title>
        <authorList>
            <person name="Sudarsanam P."/>
            <person name="Ley R."/>
            <person name="Guruge J."/>
            <person name="Turnbaugh P.J."/>
            <person name="Mahowald M."/>
            <person name="Liep D."/>
            <person name="Gordon J."/>
        </authorList>
    </citation>
    <scope>NUCLEOTIDE SEQUENCE</scope>
    <source>
        <strain evidence="1">DSM 14662</strain>
    </source>
</reference>
<comment type="caution">
    <text evidence="1">The sequence shown here is derived from an EMBL/GenBank/DDBJ whole genome shotgun (WGS) entry which is preliminary data.</text>
</comment>
<accession>B0ME14</accession>
<dbReference type="AlphaFoldDB" id="B0ME14"/>
<keyword evidence="2" id="KW-1185">Reference proteome</keyword>
<evidence type="ECO:0000313" key="1">
    <source>
        <dbReference type="EMBL" id="EDR98184.1"/>
    </source>
</evidence>
<evidence type="ECO:0000313" key="2">
    <source>
        <dbReference type="Proteomes" id="UP000004935"/>
    </source>
</evidence>
<organism evidence="1 2">
    <name type="scientific">Anaerostipes caccae (strain DSM 14662 / CCUG 47493 / JCM 13470 / NCIMB 13811 / L1-92)</name>
    <dbReference type="NCBI Taxonomy" id="411490"/>
    <lineage>
        <taxon>Bacteria</taxon>
        <taxon>Bacillati</taxon>
        <taxon>Bacillota</taxon>
        <taxon>Clostridia</taxon>
        <taxon>Lachnospirales</taxon>
        <taxon>Lachnospiraceae</taxon>
        <taxon>Anaerostipes</taxon>
    </lineage>
</organism>
<dbReference type="Proteomes" id="UP000004935">
    <property type="component" value="Unassembled WGS sequence"/>
</dbReference>
<proteinExistence type="predicted"/>
<gene>
    <name evidence="1" type="ORF">ANACAC_01807</name>
</gene>
<sequence length="41" mass="4903">MENVIDNIIAFSFDGKHKEIIKSLNFLCHRNIHASYNEQRR</sequence>
<dbReference type="EMBL" id="ABAX03000012">
    <property type="protein sequence ID" value="EDR98184.1"/>
    <property type="molecule type" value="Genomic_DNA"/>
</dbReference>
<dbReference type="HOGENOM" id="CLU_3264786_0_0_9"/>